<organism evidence="7 8">
    <name type="scientific">Bradyrhizobium macuxiense</name>
    <dbReference type="NCBI Taxonomy" id="1755647"/>
    <lineage>
        <taxon>Bacteria</taxon>
        <taxon>Pseudomonadati</taxon>
        <taxon>Pseudomonadota</taxon>
        <taxon>Alphaproteobacteria</taxon>
        <taxon>Hyphomicrobiales</taxon>
        <taxon>Nitrobacteraceae</taxon>
        <taxon>Bradyrhizobium</taxon>
    </lineage>
</organism>
<keyword evidence="4 5" id="KW-0472">Membrane</keyword>
<dbReference type="RefSeq" id="WP_066499042.1">
    <property type="nucleotide sequence ID" value="NZ_LNCU01000010.1"/>
</dbReference>
<evidence type="ECO:0000256" key="1">
    <source>
        <dbReference type="ARBA" id="ARBA00004141"/>
    </source>
</evidence>
<comment type="caution">
    <text evidence="7">The sequence shown here is derived from an EMBL/GenBank/DDBJ whole genome shotgun (WGS) entry which is preliminary data.</text>
</comment>
<feature type="transmembrane region" description="Helical" evidence="5">
    <location>
        <begin position="356"/>
        <end position="371"/>
    </location>
</feature>
<feature type="domain" description="STAS" evidence="6">
    <location>
        <begin position="450"/>
        <end position="558"/>
    </location>
</feature>
<evidence type="ECO:0000256" key="2">
    <source>
        <dbReference type="ARBA" id="ARBA00022692"/>
    </source>
</evidence>
<feature type="transmembrane region" description="Helical" evidence="5">
    <location>
        <begin position="254"/>
        <end position="274"/>
    </location>
</feature>
<feature type="transmembrane region" description="Helical" evidence="5">
    <location>
        <begin position="56"/>
        <end position="77"/>
    </location>
</feature>
<reference evidence="7 8" key="1">
    <citation type="submission" date="2015-11" db="EMBL/GenBank/DDBJ databases">
        <title>Draft Genome Sequence of the Strain BR 10303 (Bradyrhizobium sp.) isolated from nodules of Centrolobium paraense.</title>
        <authorList>
            <person name="Zelli J.E."/>
            <person name="Simoes-Araujo J.L."/>
            <person name="Barauna A.C."/>
            <person name="Silva K."/>
        </authorList>
    </citation>
    <scope>NUCLEOTIDE SEQUENCE [LARGE SCALE GENOMIC DNA]</scope>
    <source>
        <strain evidence="7 8">BR 10303</strain>
    </source>
</reference>
<evidence type="ECO:0000313" key="8">
    <source>
        <dbReference type="Proteomes" id="UP000057737"/>
    </source>
</evidence>
<dbReference type="InterPro" id="IPR011547">
    <property type="entry name" value="SLC26A/SulP_dom"/>
</dbReference>
<feature type="transmembrane region" description="Helical" evidence="5">
    <location>
        <begin position="140"/>
        <end position="162"/>
    </location>
</feature>
<dbReference type="GO" id="GO:0016020">
    <property type="term" value="C:membrane"/>
    <property type="evidence" value="ECO:0007669"/>
    <property type="project" value="UniProtKB-SubCell"/>
</dbReference>
<dbReference type="InterPro" id="IPR036513">
    <property type="entry name" value="STAS_dom_sf"/>
</dbReference>
<accession>A0A109K5E0</accession>
<dbReference type="Gene3D" id="3.30.750.24">
    <property type="entry name" value="STAS domain"/>
    <property type="match status" value="1"/>
</dbReference>
<dbReference type="PANTHER" id="PTHR11814">
    <property type="entry name" value="SULFATE TRANSPORTER"/>
    <property type="match status" value="1"/>
</dbReference>
<feature type="transmembrane region" description="Helical" evidence="5">
    <location>
        <begin position="330"/>
        <end position="350"/>
    </location>
</feature>
<dbReference type="Pfam" id="PF00916">
    <property type="entry name" value="Sulfate_transp"/>
    <property type="match status" value="1"/>
</dbReference>
<protein>
    <submittedName>
        <fullName evidence="7">Sulfate transporter</fullName>
    </submittedName>
</protein>
<evidence type="ECO:0000256" key="5">
    <source>
        <dbReference type="SAM" id="Phobius"/>
    </source>
</evidence>
<dbReference type="InterPro" id="IPR001902">
    <property type="entry name" value="SLC26A/SulP_fam"/>
</dbReference>
<dbReference type="AlphaFoldDB" id="A0A109K5E0"/>
<dbReference type="EMBL" id="LNCU01000010">
    <property type="protein sequence ID" value="KWV61003.1"/>
    <property type="molecule type" value="Genomic_DNA"/>
</dbReference>
<gene>
    <name evidence="7" type="ORF">AS156_26735</name>
</gene>
<dbReference type="Pfam" id="PF01740">
    <property type="entry name" value="STAS"/>
    <property type="match status" value="1"/>
</dbReference>
<dbReference type="InterPro" id="IPR002645">
    <property type="entry name" value="STAS_dom"/>
</dbReference>
<dbReference type="GO" id="GO:0055085">
    <property type="term" value="P:transmembrane transport"/>
    <property type="evidence" value="ECO:0007669"/>
    <property type="project" value="InterPro"/>
</dbReference>
<dbReference type="CDD" id="cd07042">
    <property type="entry name" value="STAS_SulP_like_sulfate_transporter"/>
    <property type="match status" value="1"/>
</dbReference>
<keyword evidence="8" id="KW-1185">Reference proteome</keyword>
<dbReference type="Proteomes" id="UP000057737">
    <property type="component" value="Unassembled WGS sequence"/>
</dbReference>
<sequence length="562" mass="58764">MAQPPATHTNWPIFRSLKAFRPSDLPGDLIAGLTLAAIAIPEQMATSRLGGFSPQIGFFAFIAGSLGFAMFGANRFLSCGADSTITPIFAGGLAVMATAGSPDYQSLAMALALMVGVIMIAGSLFKLGWIANLLSTPVTVGFLAGISVHILVSQLPGVLGLHTPDGPTLYKLGMLAKDIGQTNLYTLAIGLGVLALVAGSETISARIPGALIGLVAATIAVIAGHLESKGVNVVGTVPGTLPKPSLPDIAPERWVKLLSLALLIAVVVMVQTAATTRSFLSDRDKPADVDRDFLGAGAGSVLSGLFGAFPVNASPPRTGIVSETGGRSQLAGLVAAGIVLALLAFGATLLQHVPDAALGGVLLFVALRIIRLKQIVMIFRQSFYEFLLVVATAAAIIVLPIEQGVAVGIALSLLHGIWTTTRGRLVEFVHVPNTTIWWPAGRQVGGEPRPGIIVVGQQAPLSFLNAANFHSDVIKMIGASTPKPRLLVIEASGIVEIDFTAAQALHDLFRECREDGVTIAIARLESTRAQDAFERFNLYDVLPRDRVFHSVDEALRTLGGPA</sequence>
<feature type="transmembrane region" description="Helical" evidence="5">
    <location>
        <begin position="207"/>
        <end position="226"/>
    </location>
</feature>
<evidence type="ECO:0000313" key="7">
    <source>
        <dbReference type="EMBL" id="KWV61003.1"/>
    </source>
</evidence>
<feature type="transmembrane region" description="Helical" evidence="5">
    <location>
        <begin position="107"/>
        <end position="128"/>
    </location>
</feature>
<feature type="transmembrane region" description="Helical" evidence="5">
    <location>
        <begin position="84"/>
        <end position="101"/>
    </location>
</feature>
<dbReference type="PROSITE" id="PS50801">
    <property type="entry name" value="STAS"/>
    <property type="match status" value="1"/>
</dbReference>
<feature type="transmembrane region" description="Helical" evidence="5">
    <location>
        <begin position="182"/>
        <end position="200"/>
    </location>
</feature>
<keyword evidence="2 5" id="KW-0812">Transmembrane</keyword>
<proteinExistence type="predicted"/>
<dbReference type="OrthoDB" id="9769739at2"/>
<dbReference type="SUPFAM" id="SSF52091">
    <property type="entry name" value="SpoIIaa-like"/>
    <property type="match status" value="1"/>
</dbReference>
<evidence type="ECO:0000256" key="3">
    <source>
        <dbReference type="ARBA" id="ARBA00022989"/>
    </source>
</evidence>
<evidence type="ECO:0000256" key="4">
    <source>
        <dbReference type="ARBA" id="ARBA00023136"/>
    </source>
</evidence>
<comment type="subcellular location">
    <subcellularLocation>
        <location evidence="1">Membrane</location>
        <topology evidence="1">Multi-pass membrane protein</topology>
    </subcellularLocation>
</comment>
<keyword evidence="3 5" id="KW-1133">Transmembrane helix</keyword>
<name>A0A109K5E0_9BRAD</name>
<evidence type="ECO:0000259" key="6">
    <source>
        <dbReference type="PROSITE" id="PS50801"/>
    </source>
</evidence>